<protein>
    <recommendedName>
        <fullName evidence="4">Transposase</fullName>
    </recommendedName>
</protein>
<evidence type="ECO:0000313" key="2">
    <source>
        <dbReference type="EMBL" id="SAL84526.1"/>
    </source>
</evidence>
<dbReference type="AlphaFoldDB" id="A0A158KTM4"/>
<comment type="caution">
    <text evidence="2">The sequence shown here is derived from an EMBL/GenBank/DDBJ whole genome shotgun (WGS) entry which is preliminary data.</text>
</comment>
<dbReference type="RefSeq" id="WP_087649165.1">
    <property type="nucleotide sequence ID" value="NZ_FCON02000162.1"/>
</dbReference>
<accession>A0A158KTM4</accession>
<dbReference type="EMBL" id="FCON02000162">
    <property type="protein sequence ID" value="SAL84526.1"/>
    <property type="molecule type" value="Genomic_DNA"/>
</dbReference>
<dbReference type="OrthoDB" id="9097377at2"/>
<keyword evidence="3" id="KW-1185">Reference proteome</keyword>
<name>A0A158KTM4_9BURK</name>
<proteinExistence type="predicted"/>
<sequence length="120" mass="13254">MTDAVTDYYAALERLKKRKGARINNDTVALEAGRKKGSIKKSRPQFAELIAAIDAASSVVGRPKLELTERLNRVKGDARDLQAQLDESLARELSLLRQVFSLRKELAALRGGSVLPLLPR</sequence>
<evidence type="ECO:0000313" key="3">
    <source>
        <dbReference type="Proteomes" id="UP000054770"/>
    </source>
</evidence>
<dbReference type="Proteomes" id="UP000054770">
    <property type="component" value="Unassembled WGS sequence"/>
</dbReference>
<gene>
    <name evidence="2" type="ORF">AWB68_07339</name>
</gene>
<organism evidence="2 3">
    <name type="scientific">Caballeronia choica</name>
    <dbReference type="NCBI Taxonomy" id="326476"/>
    <lineage>
        <taxon>Bacteria</taxon>
        <taxon>Pseudomonadati</taxon>
        <taxon>Pseudomonadota</taxon>
        <taxon>Betaproteobacteria</taxon>
        <taxon>Burkholderiales</taxon>
        <taxon>Burkholderiaceae</taxon>
        <taxon>Caballeronia</taxon>
    </lineage>
</organism>
<feature type="coiled-coil region" evidence="1">
    <location>
        <begin position="64"/>
        <end position="91"/>
    </location>
</feature>
<evidence type="ECO:0008006" key="4">
    <source>
        <dbReference type="Google" id="ProtNLM"/>
    </source>
</evidence>
<reference evidence="2" key="1">
    <citation type="submission" date="2016-01" db="EMBL/GenBank/DDBJ databases">
        <authorList>
            <person name="Peeters C."/>
        </authorList>
    </citation>
    <scope>NUCLEOTIDE SEQUENCE [LARGE SCALE GENOMIC DNA]</scope>
    <source>
        <strain evidence="2">LMG 22940</strain>
    </source>
</reference>
<evidence type="ECO:0000256" key="1">
    <source>
        <dbReference type="SAM" id="Coils"/>
    </source>
</evidence>
<keyword evidence="1" id="KW-0175">Coiled coil</keyword>